<reference evidence="3" key="1">
    <citation type="journal article" date="2019" name="Int. J. Syst. Evol. Microbiol.">
        <title>The Global Catalogue of Microorganisms (GCM) 10K type strain sequencing project: providing services to taxonomists for standard genome sequencing and annotation.</title>
        <authorList>
            <consortium name="The Broad Institute Genomics Platform"/>
            <consortium name="The Broad Institute Genome Sequencing Center for Infectious Disease"/>
            <person name="Wu L."/>
            <person name="Ma J."/>
        </authorList>
    </citation>
    <scope>NUCLEOTIDE SEQUENCE [LARGE SCALE GENOMIC DNA]</scope>
    <source>
        <strain evidence="3">CCUG 54329</strain>
    </source>
</reference>
<dbReference type="InterPro" id="IPR014922">
    <property type="entry name" value="YdhG-like"/>
</dbReference>
<organism evidence="2 3">
    <name type="scientific">Sphingobium olei</name>
    <dbReference type="NCBI Taxonomy" id="420955"/>
    <lineage>
        <taxon>Bacteria</taxon>
        <taxon>Pseudomonadati</taxon>
        <taxon>Pseudomonadota</taxon>
        <taxon>Alphaproteobacteria</taxon>
        <taxon>Sphingomonadales</taxon>
        <taxon>Sphingomonadaceae</taxon>
        <taxon>Sphingobium</taxon>
    </lineage>
</organism>
<gene>
    <name evidence="2" type="ORF">ACFQ24_07195</name>
</gene>
<accession>A0ABW3P0C0</accession>
<protein>
    <submittedName>
        <fullName evidence="2">Iron chaperone</fullName>
    </submittedName>
</protein>
<evidence type="ECO:0000313" key="3">
    <source>
        <dbReference type="Proteomes" id="UP001597203"/>
    </source>
</evidence>
<dbReference type="Gene3D" id="3.90.1150.200">
    <property type="match status" value="1"/>
</dbReference>
<proteinExistence type="predicted"/>
<dbReference type="Pfam" id="PF08818">
    <property type="entry name" value="DUF1801"/>
    <property type="match status" value="1"/>
</dbReference>
<sequence>MVQSSASTVSEWMAGVGSLRAPALHRLRDLCIDRLVDWQERMQWGMPGYGPAGADSVVSFNNQKLYIAFYAGPTAIAAFANRLTGIDRGKGCLRFRRPESIDFALIADMLDEIRGRGGPMC</sequence>
<evidence type="ECO:0000313" key="2">
    <source>
        <dbReference type="EMBL" id="MFD1104658.1"/>
    </source>
</evidence>
<dbReference type="RefSeq" id="WP_380910101.1">
    <property type="nucleotide sequence ID" value="NZ_JBHTLS010000108.1"/>
</dbReference>
<keyword evidence="3" id="KW-1185">Reference proteome</keyword>
<feature type="domain" description="YdhG-like" evidence="1">
    <location>
        <begin position="22"/>
        <end position="112"/>
    </location>
</feature>
<dbReference type="SUPFAM" id="SSF159888">
    <property type="entry name" value="YdhG-like"/>
    <property type="match status" value="1"/>
</dbReference>
<evidence type="ECO:0000259" key="1">
    <source>
        <dbReference type="Pfam" id="PF08818"/>
    </source>
</evidence>
<dbReference type="EMBL" id="JBHTLS010000108">
    <property type="protein sequence ID" value="MFD1104658.1"/>
    <property type="molecule type" value="Genomic_DNA"/>
</dbReference>
<name>A0ABW3P0C0_9SPHN</name>
<dbReference type="Proteomes" id="UP001597203">
    <property type="component" value="Unassembled WGS sequence"/>
</dbReference>
<comment type="caution">
    <text evidence="2">The sequence shown here is derived from an EMBL/GenBank/DDBJ whole genome shotgun (WGS) entry which is preliminary data.</text>
</comment>